<dbReference type="EMBL" id="MTKT01001547">
    <property type="protein sequence ID" value="OWM84422.1"/>
    <property type="molecule type" value="Genomic_DNA"/>
</dbReference>
<comment type="caution">
    <text evidence="1">The sequence shown here is derived from an EMBL/GenBank/DDBJ whole genome shotgun (WGS) entry which is preliminary data.</text>
</comment>
<dbReference type="AlphaFoldDB" id="A0A218XJA7"/>
<evidence type="ECO:0000313" key="2">
    <source>
        <dbReference type="Proteomes" id="UP000197138"/>
    </source>
</evidence>
<sequence length="127" mass="14460">MLERERHVDKEREKKRSQNGCNCSEIYEPVANYKKEKRFRTWLDNDDPSSCFHSRGIVGLGLPSSMMSSLYQNFLVSLLQLDNDDPSSCFHSRGIVGLGLPSSMMSSLYQNLHICILGESSVNPSKW</sequence>
<organism evidence="1 2">
    <name type="scientific">Punica granatum</name>
    <name type="common">Pomegranate</name>
    <dbReference type="NCBI Taxonomy" id="22663"/>
    <lineage>
        <taxon>Eukaryota</taxon>
        <taxon>Viridiplantae</taxon>
        <taxon>Streptophyta</taxon>
        <taxon>Embryophyta</taxon>
        <taxon>Tracheophyta</taxon>
        <taxon>Spermatophyta</taxon>
        <taxon>Magnoliopsida</taxon>
        <taxon>eudicotyledons</taxon>
        <taxon>Gunneridae</taxon>
        <taxon>Pentapetalae</taxon>
        <taxon>rosids</taxon>
        <taxon>malvids</taxon>
        <taxon>Myrtales</taxon>
        <taxon>Lythraceae</taxon>
        <taxon>Punica</taxon>
    </lineage>
</organism>
<name>A0A218XJA7_PUNGR</name>
<evidence type="ECO:0000313" key="1">
    <source>
        <dbReference type="EMBL" id="OWM84422.1"/>
    </source>
</evidence>
<accession>A0A218XJA7</accession>
<reference evidence="2" key="1">
    <citation type="journal article" date="2017" name="Plant J.">
        <title>The pomegranate (Punica granatum L.) genome and the genomics of punicalagin biosynthesis.</title>
        <authorList>
            <person name="Qin G."/>
            <person name="Xu C."/>
            <person name="Ming R."/>
            <person name="Tang H."/>
            <person name="Guyot R."/>
            <person name="Kramer E.M."/>
            <person name="Hu Y."/>
            <person name="Yi X."/>
            <person name="Qi Y."/>
            <person name="Xu X."/>
            <person name="Gao Z."/>
            <person name="Pan H."/>
            <person name="Jian J."/>
            <person name="Tian Y."/>
            <person name="Yue Z."/>
            <person name="Xu Y."/>
        </authorList>
    </citation>
    <scope>NUCLEOTIDE SEQUENCE [LARGE SCALE GENOMIC DNA]</scope>
    <source>
        <strain evidence="2">cv. Dabenzi</strain>
    </source>
</reference>
<gene>
    <name evidence="1" type="ORF">CDL15_Pgr022803</name>
</gene>
<dbReference type="Proteomes" id="UP000197138">
    <property type="component" value="Unassembled WGS sequence"/>
</dbReference>
<proteinExistence type="predicted"/>
<protein>
    <submittedName>
        <fullName evidence="1">Uncharacterized protein</fullName>
    </submittedName>
</protein>